<dbReference type="EMBL" id="ANFO01000366">
    <property type="protein sequence ID" value="KGQ10064.1"/>
    <property type="molecule type" value="Genomic_DNA"/>
</dbReference>
<evidence type="ECO:0000259" key="7">
    <source>
        <dbReference type="PROSITE" id="PS50850"/>
    </source>
</evidence>
<dbReference type="InterPro" id="IPR050360">
    <property type="entry name" value="MFS_Sugar_Transporters"/>
</dbReference>
<feature type="transmembrane region" description="Helical" evidence="6">
    <location>
        <begin position="312"/>
        <end position="334"/>
    </location>
</feature>
<sequence length="538" mass="58761">MASFQSNDYANKHDSGVVAEPLAAIPTNGSSIDVDEYGHLSLWQAIKKWNCVFWYSLAISSTILMFGYDFVIVGNSSSMPAFQQDFGEFYQGRWIIPSLWLGLWTFISPGGMMFGSLFVGYFQDWCGRKASFFVSAILAAIAVAICFCSQYPDDILHRRGTFLGGKGVQGLALGMMMTTCQTYLSEIIPPKLRGPLLAFFPIFTLIGQLIGALVIYGLVSSPNGYAIAFATQWVFAAVAFAVSFIIPESPIYLIRKGQIEKASRAQHRLAGHGIDPDRMLAIMQRDIEHENRQTPATLTACFSKIQLRRTMVVLFTSVLPQMFGLSLLSQASYFGQVVGIEAKVSLVLLIAGVLTGCIANLVSMWSIGRFGHRTLSLVGLTGCGILWLSMGIAGSIARNMAVAWFCSAILILVTACAGLTVWPATYAVGSEVSTLHLRAKAQGAGWLFSSAFSAGFGLGLPYIYNPDAGDLRAMVGYVFAAFCFISLVITWLYVPEMKGRTASEIDRMFDLNLKSKDFKHWRADVSLKSDKYSGSSSV</sequence>
<organism evidence="8 9">
    <name type="scientific">Beauveria bassiana D1-5</name>
    <dbReference type="NCBI Taxonomy" id="1245745"/>
    <lineage>
        <taxon>Eukaryota</taxon>
        <taxon>Fungi</taxon>
        <taxon>Dikarya</taxon>
        <taxon>Ascomycota</taxon>
        <taxon>Pezizomycotina</taxon>
        <taxon>Sordariomycetes</taxon>
        <taxon>Hypocreomycetidae</taxon>
        <taxon>Hypocreales</taxon>
        <taxon>Cordycipitaceae</taxon>
        <taxon>Beauveria</taxon>
    </lineage>
</organism>
<feature type="transmembrane region" description="Helical" evidence="6">
    <location>
        <begin position="346"/>
        <end position="367"/>
    </location>
</feature>
<reference evidence="8 9" key="1">
    <citation type="submission" date="2012-10" db="EMBL/GenBank/DDBJ databases">
        <title>Genome sequencing and analysis of entomopathogenic fungi Beauveria bassiana D1-5.</title>
        <authorList>
            <person name="Li Q."/>
            <person name="Wang L."/>
            <person name="Zhang Z."/>
            <person name="Wang Q."/>
            <person name="Ren J."/>
            <person name="Wang M."/>
            <person name="Xu W."/>
            <person name="Wang J."/>
            <person name="Lu Y."/>
            <person name="Du Q."/>
            <person name="Sun Z."/>
        </authorList>
    </citation>
    <scope>NUCLEOTIDE SEQUENCE [LARGE SCALE GENOMIC DNA]</scope>
    <source>
        <strain evidence="8 9">D1-5</strain>
    </source>
</reference>
<keyword evidence="3 6" id="KW-0812">Transmembrane</keyword>
<feature type="transmembrane region" description="Helical" evidence="6">
    <location>
        <begin position="132"/>
        <end position="152"/>
    </location>
</feature>
<evidence type="ECO:0000256" key="5">
    <source>
        <dbReference type="ARBA" id="ARBA00023136"/>
    </source>
</evidence>
<feature type="domain" description="Major facilitator superfamily (MFS) profile" evidence="7">
    <location>
        <begin position="55"/>
        <end position="498"/>
    </location>
</feature>
<feature type="transmembrane region" description="Helical" evidence="6">
    <location>
        <begin position="402"/>
        <end position="422"/>
    </location>
</feature>
<evidence type="ECO:0000256" key="1">
    <source>
        <dbReference type="ARBA" id="ARBA00004141"/>
    </source>
</evidence>
<dbReference type="PANTHER" id="PTHR48022">
    <property type="entry name" value="PLASTIDIC GLUCOSE TRANSPORTER 4"/>
    <property type="match status" value="1"/>
</dbReference>
<dbReference type="GO" id="GO:0016020">
    <property type="term" value="C:membrane"/>
    <property type="evidence" value="ECO:0007669"/>
    <property type="project" value="UniProtKB-SubCell"/>
</dbReference>
<dbReference type="InterPro" id="IPR005829">
    <property type="entry name" value="Sugar_transporter_CS"/>
</dbReference>
<feature type="transmembrane region" description="Helical" evidence="6">
    <location>
        <begin position="52"/>
        <end position="74"/>
    </location>
</feature>
<feature type="transmembrane region" description="Helical" evidence="6">
    <location>
        <begin position="94"/>
        <end position="120"/>
    </location>
</feature>
<keyword evidence="5 6" id="KW-0472">Membrane</keyword>
<keyword evidence="4 6" id="KW-1133">Transmembrane helix</keyword>
<protein>
    <submittedName>
        <fullName evidence="8">Alpha-glucosides permease MPH2</fullName>
    </submittedName>
</protein>
<comment type="subcellular location">
    <subcellularLocation>
        <location evidence="1">Membrane</location>
        <topology evidence="1">Multi-pass membrane protein</topology>
    </subcellularLocation>
</comment>
<dbReference type="Pfam" id="PF00083">
    <property type="entry name" value="Sugar_tr"/>
    <property type="match status" value="1"/>
</dbReference>
<accession>A0A0A2WAQ4</accession>
<dbReference type="OrthoDB" id="6612291at2759"/>
<feature type="transmembrane region" description="Helical" evidence="6">
    <location>
        <begin position="443"/>
        <end position="464"/>
    </location>
</feature>
<dbReference type="InterPro" id="IPR036259">
    <property type="entry name" value="MFS_trans_sf"/>
</dbReference>
<evidence type="ECO:0000256" key="3">
    <source>
        <dbReference type="ARBA" id="ARBA00022692"/>
    </source>
</evidence>
<evidence type="ECO:0000256" key="4">
    <source>
        <dbReference type="ARBA" id="ARBA00022989"/>
    </source>
</evidence>
<feature type="transmembrane region" description="Helical" evidence="6">
    <location>
        <begin position="374"/>
        <end position="396"/>
    </location>
</feature>
<gene>
    <name evidence="8" type="ORF">BBAD15_g4601</name>
</gene>
<dbReference type="PROSITE" id="PS50850">
    <property type="entry name" value="MFS"/>
    <property type="match status" value="1"/>
</dbReference>
<dbReference type="AlphaFoldDB" id="A0A0A2WAQ4"/>
<dbReference type="HOGENOM" id="CLU_001265_11_0_1"/>
<feature type="transmembrane region" description="Helical" evidence="6">
    <location>
        <begin position="225"/>
        <end position="246"/>
    </location>
</feature>
<feature type="transmembrane region" description="Helical" evidence="6">
    <location>
        <begin position="167"/>
        <end position="184"/>
    </location>
</feature>
<evidence type="ECO:0000313" key="8">
    <source>
        <dbReference type="EMBL" id="KGQ10064.1"/>
    </source>
</evidence>
<evidence type="ECO:0000256" key="6">
    <source>
        <dbReference type="SAM" id="Phobius"/>
    </source>
</evidence>
<dbReference type="PROSITE" id="PS00217">
    <property type="entry name" value="SUGAR_TRANSPORT_2"/>
    <property type="match status" value="1"/>
</dbReference>
<proteinExistence type="inferred from homology"/>
<dbReference type="Proteomes" id="UP000030106">
    <property type="component" value="Unassembled WGS sequence"/>
</dbReference>
<feature type="transmembrane region" description="Helical" evidence="6">
    <location>
        <begin position="476"/>
        <end position="494"/>
    </location>
</feature>
<evidence type="ECO:0000256" key="2">
    <source>
        <dbReference type="ARBA" id="ARBA00010992"/>
    </source>
</evidence>
<comment type="similarity">
    <text evidence="2">Belongs to the major facilitator superfamily. Sugar transporter (TC 2.A.1.1) family.</text>
</comment>
<dbReference type="PANTHER" id="PTHR48022:SF41">
    <property type="entry name" value="MAJOR FACILITATOR SUPERFAMILY (MFS) PROFILE DOMAIN-CONTAINING PROTEIN"/>
    <property type="match status" value="1"/>
</dbReference>
<dbReference type="InterPro" id="IPR020846">
    <property type="entry name" value="MFS_dom"/>
</dbReference>
<dbReference type="Gene3D" id="1.20.1250.20">
    <property type="entry name" value="MFS general substrate transporter like domains"/>
    <property type="match status" value="1"/>
</dbReference>
<name>A0A0A2WAQ4_BEABA</name>
<dbReference type="InterPro" id="IPR005828">
    <property type="entry name" value="MFS_sugar_transport-like"/>
</dbReference>
<evidence type="ECO:0000313" key="9">
    <source>
        <dbReference type="Proteomes" id="UP000030106"/>
    </source>
</evidence>
<dbReference type="eggNOG" id="KOG0254">
    <property type="taxonomic scope" value="Eukaryota"/>
</dbReference>
<dbReference type="GO" id="GO:0005351">
    <property type="term" value="F:carbohydrate:proton symporter activity"/>
    <property type="evidence" value="ECO:0007669"/>
    <property type="project" value="TreeGrafter"/>
</dbReference>
<dbReference type="SUPFAM" id="SSF103473">
    <property type="entry name" value="MFS general substrate transporter"/>
    <property type="match status" value="1"/>
</dbReference>
<feature type="transmembrane region" description="Helical" evidence="6">
    <location>
        <begin position="196"/>
        <end position="219"/>
    </location>
</feature>
<comment type="caution">
    <text evidence="8">The sequence shown here is derived from an EMBL/GenBank/DDBJ whole genome shotgun (WGS) entry which is preliminary data.</text>
</comment>